<name>A0A6N3EYG4_EUBLI</name>
<gene>
    <name evidence="6" type="ORF">ELLFYP34_00177</name>
</gene>
<keyword evidence="3" id="KW-0238">DNA-binding</keyword>
<dbReference type="GO" id="GO:0006352">
    <property type="term" value="P:DNA-templated transcription initiation"/>
    <property type="evidence" value="ECO:0007669"/>
    <property type="project" value="InterPro"/>
</dbReference>
<dbReference type="NCBIfam" id="TIGR02937">
    <property type="entry name" value="sigma70-ECF"/>
    <property type="match status" value="1"/>
</dbReference>
<keyword evidence="4" id="KW-0804">Transcription</keyword>
<dbReference type="InterPro" id="IPR039425">
    <property type="entry name" value="RNA_pol_sigma-70-like"/>
</dbReference>
<dbReference type="InterPro" id="IPR013249">
    <property type="entry name" value="RNA_pol_sigma70_r4_t2"/>
</dbReference>
<evidence type="ECO:0000259" key="5">
    <source>
        <dbReference type="Pfam" id="PF08281"/>
    </source>
</evidence>
<feature type="domain" description="RNA polymerase sigma factor 70 region 4 type 2" evidence="5">
    <location>
        <begin position="81"/>
        <end position="124"/>
    </location>
</feature>
<dbReference type="Gene3D" id="1.10.10.10">
    <property type="entry name" value="Winged helix-like DNA-binding domain superfamily/Winged helix DNA-binding domain"/>
    <property type="match status" value="1"/>
</dbReference>
<proteinExistence type="predicted"/>
<organism evidence="6">
    <name type="scientific">Eubacterium limosum</name>
    <dbReference type="NCBI Taxonomy" id="1736"/>
    <lineage>
        <taxon>Bacteria</taxon>
        <taxon>Bacillati</taxon>
        <taxon>Bacillota</taxon>
        <taxon>Clostridia</taxon>
        <taxon>Eubacteriales</taxon>
        <taxon>Eubacteriaceae</taxon>
        <taxon>Eubacterium</taxon>
    </lineage>
</organism>
<dbReference type="AlphaFoldDB" id="A0A6N3EYG4"/>
<evidence type="ECO:0000256" key="4">
    <source>
        <dbReference type="ARBA" id="ARBA00023163"/>
    </source>
</evidence>
<protein>
    <submittedName>
        <fullName evidence="6">RNA polymerase sigma factor</fullName>
    </submittedName>
</protein>
<dbReference type="Pfam" id="PF08281">
    <property type="entry name" value="Sigma70_r4_2"/>
    <property type="match status" value="1"/>
</dbReference>
<dbReference type="CDD" id="cd06171">
    <property type="entry name" value="Sigma70_r4"/>
    <property type="match status" value="1"/>
</dbReference>
<dbReference type="PANTHER" id="PTHR43133">
    <property type="entry name" value="RNA POLYMERASE ECF-TYPE SIGMA FACTO"/>
    <property type="match status" value="1"/>
</dbReference>
<dbReference type="GO" id="GO:0016987">
    <property type="term" value="F:sigma factor activity"/>
    <property type="evidence" value="ECO:0007669"/>
    <property type="project" value="UniProtKB-KW"/>
</dbReference>
<dbReference type="InterPro" id="IPR036388">
    <property type="entry name" value="WH-like_DNA-bd_sf"/>
</dbReference>
<dbReference type="InterPro" id="IPR014284">
    <property type="entry name" value="RNA_pol_sigma-70_dom"/>
</dbReference>
<evidence type="ECO:0000256" key="3">
    <source>
        <dbReference type="ARBA" id="ARBA00023125"/>
    </source>
</evidence>
<evidence type="ECO:0000256" key="1">
    <source>
        <dbReference type="ARBA" id="ARBA00023015"/>
    </source>
</evidence>
<keyword evidence="2" id="KW-0731">Sigma factor</keyword>
<dbReference type="InterPro" id="IPR013324">
    <property type="entry name" value="RNA_pol_sigma_r3/r4-like"/>
</dbReference>
<dbReference type="PANTHER" id="PTHR43133:SF8">
    <property type="entry name" value="RNA POLYMERASE SIGMA FACTOR HI_1459-RELATED"/>
    <property type="match status" value="1"/>
</dbReference>
<dbReference type="SUPFAM" id="SSF88659">
    <property type="entry name" value="Sigma3 and sigma4 domains of RNA polymerase sigma factors"/>
    <property type="match status" value="1"/>
</dbReference>
<dbReference type="GO" id="GO:0003677">
    <property type="term" value="F:DNA binding"/>
    <property type="evidence" value="ECO:0007669"/>
    <property type="project" value="UniProtKB-KW"/>
</dbReference>
<evidence type="ECO:0000256" key="2">
    <source>
        <dbReference type="ARBA" id="ARBA00023082"/>
    </source>
</evidence>
<accession>A0A6N3EYG4</accession>
<reference evidence="6" key="1">
    <citation type="submission" date="2019-11" db="EMBL/GenBank/DDBJ databases">
        <authorList>
            <person name="Feng L."/>
        </authorList>
    </citation>
    <scope>NUCLEOTIDE SEQUENCE</scope>
    <source>
        <strain evidence="6">ElimosumLFYP34</strain>
    </source>
</reference>
<sequence>MNNERFEWQTRCEFNAYCKHTLRNELINASKESKRRQQREVIFSDLAPHEERQLFTVDKYFANEEKDDAFRVGDLKITAKLLAEALRTLPDEKRKAVLLYYFVNKSDVEIAEELGIPRSTVQYRRTSSFEQLKRYLEERADEWDEW</sequence>
<dbReference type="EMBL" id="CACRTR010000012">
    <property type="protein sequence ID" value="VYU44667.1"/>
    <property type="molecule type" value="Genomic_DNA"/>
</dbReference>
<evidence type="ECO:0000313" key="6">
    <source>
        <dbReference type="EMBL" id="VYU44667.1"/>
    </source>
</evidence>
<keyword evidence="1" id="KW-0805">Transcription regulation</keyword>